<dbReference type="Proteomes" id="UP000094444">
    <property type="component" value="Unassembled WGS sequence"/>
</dbReference>
<reference evidence="2" key="1">
    <citation type="submission" date="2017-09" db="EMBL/GenBank/DDBJ databases">
        <title>Polyketide synthases of a Diaporthe helianthi virulent isolate.</title>
        <authorList>
            <person name="Baroncelli R."/>
        </authorList>
    </citation>
    <scope>NUCLEOTIDE SEQUENCE [LARGE SCALE GENOMIC DNA]</scope>
    <source>
        <strain evidence="2">7/96</strain>
    </source>
</reference>
<evidence type="ECO:0000313" key="3">
    <source>
        <dbReference type="Proteomes" id="UP000094444"/>
    </source>
</evidence>
<organism evidence="2 3">
    <name type="scientific">Diaporthe helianthi</name>
    <dbReference type="NCBI Taxonomy" id="158607"/>
    <lineage>
        <taxon>Eukaryota</taxon>
        <taxon>Fungi</taxon>
        <taxon>Dikarya</taxon>
        <taxon>Ascomycota</taxon>
        <taxon>Pezizomycotina</taxon>
        <taxon>Sordariomycetes</taxon>
        <taxon>Sordariomycetidae</taxon>
        <taxon>Diaporthales</taxon>
        <taxon>Diaporthaceae</taxon>
        <taxon>Diaporthe</taxon>
    </lineage>
</organism>
<dbReference type="AlphaFoldDB" id="A0A2P5HRL1"/>
<dbReference type="InParanoid" id="A0A2P5HRL1"/>
<accession>A0A2P5HRL1</accession>
<sequence length="435" mass="45897">MSSVMPDIMTMKAGRLLSAFSFILLFTVARSTSPQPHLDPRARMPLGLPNLPPGLFITYTGVLTGSFQLDPSQLPFDAAQCAGDSGTYFFNDTENSTVRVGLNPPSVDTNPIYFMVQQGGPPFLPLGPEPEPASPTTTKAPTKAAAPIPWTPSLDPGMPTLMPIPIFPDVRRAFHTDSGALDIRQEVVDPVLPPGSAAPGGFKNLLFASLYTICARDSQPCGIIRTADRGTETYNPLRMLDLSSPGLLGATTSSEATGLVSYTLRGDQSTWIGNETIDWSGLEFSPPANYTPISDPPEPEACMRYRYPPLVWNATTPFTYDLTFSNTSATISLVLTAPLGTAKLRLEAVRTEEGADSSARAIQIGAGAGGAPRWSFVNGTGFHFDGVTPVANSSVADAGLLEGQDGLGSGAAAVWAGRSGQIVVVVASVFAVLLM</sequence>
<evidence type="ECO:0000313" key="2">
    <source>
        <dbReference type="EMBL" id="POS72892.1"/>
    </source>
</evidence>
<dbReference type="OrthoDB" id="3792661at2759"/>
<name>A0A2P5HRL1_DIAHE</name>
<dbReference type="EMBL" id="MAVT02000902">
    <property type="protein sequence ID" value="POS72892.1"/>
    <property type="molecule type" value="Genomic_DNA"/>
</dbReference>
<feature type="region of interest" description="Disordered" evidence="1">
    <location>
        <begin position="127"/>
        <end position="151"/>
    </location>
</feature>
<evidence type="ECO:0000256" key="1">
    <source>
        <dbReference type="SAM" id="MobiDB-lite"/>
    </source>
</evidence>
<feature type="compositionally biased region" description="Low complexity" evidence="1">
    <location>
        <begin position="134"/>
        <end position="151"/>
    </location>
</feature>
<comment type="caution">
    <text evidence="2">The sequence shown here is derived from an EMBL/GenBank/DDBJ whole genome shotgun (WGS) entry which is preliminary data.</text>
</comment>
<protein>
    <submittedName>
        <fullName evidence="2">Uncharacterized protein</fullName>
    </submittedName>
</protein>
<gene>
    <name evidence="2" type="ORF">DHEL01_v208715</name>
</gene>
<keyword evidence="3" id="KW-1185">Reference proteome</keyword>
<proteinExistence type="predicted"/>